<reference evidence="11" key="1">
    <citation type="submission" date="2025-08" db="UniProtKB">
        <authorList>
            <consortium name="RefSeq"/>
        </authorList>
    </citation>
    <scope>IDENTIFICATION</scope>
    <source>
        <strain evidence="11">11010-0011.00</strain>
        <tissue evidence="11">Whole body</tissue>
    </source>
</reference>
<dbReference type="RefSeq" id="XP_030379199.1">
    <property type="nucleotide sequence ID" value="XM_030523339.1"/>
</dbReference>
<dbReference type="InterPro" id="IPR036869">
    <property type="entry name" value="J_dom_sf"/>
</dbReference>
<dbReference type="GeneID" id="115627610"/>
<dbReference type="Pfam" id="PF03656">
    <property type="entry name" value="Pam16"/>
    <property type="match status" value="1"/>
</dbReference>
<protein>
    <submittedName>
        <fullName evidence="11">Mitochondrial import inner membrane translocase subunit TIM16 isoform X1</fullName>
    </submittedName>
</protein>
<feature type="compositionally biased region" description="Basic and acidic residues" evidence="9">
    <location>
        <begin position="122"/>
        <end position="138"/>
    </location>
</feature>
<gene>
    <name evidence="11" type="primary">LOC115627610</name>
</gene>
<evidence type="ECO:0000313" key="11">
    <source>
        <dbReference type="RefSeq" id="XP_030379199.1"/>
    </source>
</evidence>
<keyword evidence="7" id="KW-0496">Mitochondrion</keyword>
<accession>A0A6J2TT05</accession>
<evidence type="ECO:0000256" key="4">
    <source>
        <dbReference type="ARBA" id="ARBA00022792"/>
    </source>
</evidence>
<sequence>MAKHFARIIIYGAQSVGRAFAKAIRQEIEASREAARQRQAVCGGSSSIKNDVAHKGMTLFEAQQILNVKNLDDREEIQYNFDHLFRVNEKSSGGSFYLQSKVYRAKERIDRELQKLASNDGLTRRQKAEQQHQHQQEQ</sequence>
<evidence type="ECO:0000256" key="6">
    <source>
        <dbReference type="ARBA" id="ARBA00023010"/>
    </source>
</evidence>
<keyword evidence="5" id="KW-0653">Protein transport</keyword>
<name>A0A6J2TT05_DROLE</name>
<dbReference type="InterPro" id="IPR005341">
    <property type="entry name" value="Tim16"/>
</dbReference>
<dbReference type="Proteomes" id="UP000504634">
    <property type="component" value="Unplaced"/>
</dbReference>
<dbReference type="FunFam" id="1.10.287.110:FF:000006">
    <property type="entry name" value="Import inner membrane translocase subunit TIM16"/>
    <property type="match status" value="1"/>
</dbReference>
<dbReference type="GO" id="GO:0005744">
    <property type="term" value="C:TIM23 mitochondrial import inner membrane translocase complex"/>
    <property type="evidence" value="ECO:0007669"/>
    <property type="project" value="InterPro"/>
</dbReference>
<keyword evidence="3" id="KW-0813">Transport</keyword>
<evidence type="ECO:0000256" key="9">
    <source>
        <dbReference type="SAM" id="MobiDB-lite"/>
    </source>
</evidence>
<keyword evidence="10" id="KW-1185">Reference proteome</keyword>
<dbReference type="GO" id="GO:0030150">
    <property type="term" value="P:protein import into mitochondrial matrix"/>
    <property type="evidence" value="ECO:0007669"/>
    <property type="project" value="InterPro"/>
</dbReference>
<dbReference type="AlphaFoldDB" id="A0A6J2TT05"/>
<comment type="similarity">
    <text evidence="2">Belongs to the TIM16/PAM16 family.</text>
</comment>
<dbReference type="PANTHER" id="PTHR12388:SF0">
    <property type="entry name" value="MITOCHONDRIAL IMPORT INNER MEMBRANE TRANSLOCASE SUBUNIT TIM16"/>
    <property type="match status" value="1"/>
</dbReference>
<evidence type="ECO:0000256" key="2">
    <source>
        <dbReference type="ARBA" id="ARBA00008817"/>
    </source>
</evidence>
<evidence type="ECO:0000256" key="7">
    <source>
        <dbReference type="ARBA" id="ARBA00023128"/>
    </source>
</evidence>
<organism evidence="10 11">
    <name type="scientific">Drosophila lebanonensis</name>
    <name type="common">Fruit fly</name>
    <name type="synonym">Scaptodrosophila lebanonensis</name>
    <dbReference type="NCBI Taxonomy" id="7225"/>
    <lineage>
        <taxon>Eukaryota</taxon>
        <taxon>Metazoa</taxon>
        <taxon>Ecdysozoa</taxon>
        <taxon>Arthropoda</taxon>
        <taxon>Hexapoda</taxon>
        <taxon>Insecta</taxon>
        <taxon>Pterygota</taxon>
        <taxon>Neoptera</taxon>
        <taxon>Endopterygota</taxon>
        <taxon>Diptera</taxon>
        <taxon>Brachycera</taxon>
        <taxon>Muscomorpha</taxon>
        <taxon>Ephydroidea</taxon>
        <taxon>Drosophilidae</taxon>
        <taxon>Scaptodrosophila</taxon>
    </lineage>
</organism>
<keyword evidence="4" id="KW-0999">Mitochondrion inner membrane</keyword>
<dbReference type="OrthoDB" id="10262892at2759"/>
<evidence type="ECO:0000256" key="5">
    <source>
        <dbReference type="ARBA" id="ARBA00022927"/>
    </source>
</evidence>
<dbReference type="PANTHER" id="PTHR12388">
    <property type="entry name" value="MITOCHONDRIA ASSOCIATED GRANULOCYTE MACROPHAGE CSF SIGNALING MOLECULE"/>
    <property type="match status" value="1"/>
</dbReference>
<keyword evidence="8" id="KW-0472">Membrane</keyword>
<evidence type="ECO:0000256" key="8">
    <source>
        <dbReference type="ARBA" id="ARBA00023136"/>
    </source>
</evidence>
<keyword evidence="6" id="KW-0811">Translocation</keyword>
<feature type="region of interest" description="Disordered" evidence="9">
    <location>
        <begin position="114"/>
        <end position="138"/>
    </location>
</feature>
<proteinExistence type="inferred from homology"/>
<evidence type="ECO:0000256" key="1">
    <source>
        <dbReference type="ARBA" id="ARBA00004443"/>
    </source>
</evidence>
<comment type="subcellular location">
    <subcellularLocation>
        <location evidence="1">Mitochondrion inner membrane</location>
        <topology evidence="1">Peripheral membrane protein</topology>
        <orientation evidence="1">Matrix side</orientation>
    </subcellularLocation>
</comment>
<dbReference type="Gene3D" id="1.10.287.110">
    <property type="entry name" value="DnaJ domain"/>
    <property type="match status" value="1"/>
</dbReference>
<evidence type="ECO:0000313" key="10">
    <source>
        <dbReference type="Proteomes" id="UP000504634"/>
    </source>
</evidence>
<evidence type="ECO:0000256" key="3">
    <source>
        <dbReference type="ARBA" id="ARBA00022448"/>
    </source>
</evidence>